<name>A0A926EFU9_9FIRM</name>
<dbReference type="PANTHER" id="PTHR33303">
    <property type="entry name" value="CYTOPLASMIC PROTEIN-RELATED"/>
    <property type="match status" value="1"/>
</dbReference>
<dbReference type="Pfam" id="PF13380">
    <property type="entry name" value="CoA_binding_2"/>
    <property type="match status" value="1"/>
</dbReference>
<dbReference type="InterPro" id="IPR036291">
    <property type="entry name" value="NAD(P)-bd_dom_sf"/>
</dbReference>
<dbReference type="RefSeq" id="WP_177670517.1">
    <property type="nucleotide sequence ID" value="NZ_JACRSY010000005.1"/>
</dbReference>
<keyword evidence="3" id="KW-1185">Reference proteome</keyword>
<dbReference type="AlphaFoldDB" id="A0A926EFU9"/>
<accession>A0A926EFU9</accession>
<dbReference type="SMART" id="SM00881">
    <property type="entry name" value="CoA_binding"/>
    <property type="match status" value="1"/>
</dbReference>
<dbReference type="EMBL" id="JACRSY010000005">
    <property type="protein sequence ID" value="MBC8578759.1"/>
    <property type="molecule type" value="Genomic_DNA"/>
</dbReference>
<dbReference type="SUPFAM" id="SSF51735">
    <property type="entry name" value="NAD(P)-binding Rossmann-fold domains"/>
    <property type="match status" value="1"/>
</dbReference>
<proteinExistence type="predicted"/>
<dbReference type="Proteomes" id="UP000655830">
    <property type="component" value="Unassembled WGS sequence"/>
</dbReference>
<protein>
    <submittedName>
        <fullName evidence="2">CoA-binding protein</fullName>
    </submittedName>
</protein>
<dbReference type="InterPro" id="IPR003781">
    <property type="entry name" value="CoA-bd"/>
</dbReference>
<feature type="domain" description="CoA-binding" evidence="1">
    <location>
        <begin position="6"/>
        <end position="94"/>
    </location>
</feature>
<evidence type="ECO:0000313" key="2">
    <source>
        <dbReference type="EMBL" id="MBC8578759.1"/>
    </source>
</evidence>
<sequence length="122" mass="13959">MHLRDFMKMKNWAVIGDVDNPLKYAYQIRNELKEKGYKTYGVHPQGTGFTYKRLQDIPGIIDIVDLCINPRDGLSYAREIVEMGIKYVLIQPGAQSEEVLALLRTNRVEVLEGCALVGLRLY</sequence>
<comment type="caution">
    <text evidence="2">The sequence shown here is derived from an EMBL/GenBank/DDBJ whole genome shotgun (WGS) entry which is preliminary data.</text>
</comment>
<evidence type="ECO:0000313" key="3">
    <source>
        <dbReference type="Proteomes" id="UP000655830"/>
    </source>
</evidence>
<reference evidence="2" key="1">
    <citation type="submission" date="2020-08" db="EMBL/GenBank/DDBJ databases">
        <title>Genome public.</title>
        <authorList>
            <person name="Liu C."/>
            <person name="Sun Q."/>
        </authorList>
    </citation>
    <scope>NUCLEOTIDE SEQUENCE</scope>
    <source>
        <strain evidence="2">NSJ-12</strain>
    </source>
</reference>
<dbReference type="Gene3D" id="3.40.50.720">
    <property type="entry name" value="NAD(P)-binding Rossmann-like Domain"/>
    <property type="match status" value="1"/>
</dbReference>
<organism evidence="2 3">
    <name type="scientific">Zhenhengia yiwuensis</name>
    <dbReference type="NCBI Taxonomy" id="2763666"/>
    <lineage>
        <taxon>Bacteria</taxon>
        <taxon>Bacillati</taxon>
        <taxon>Bacillota</taxon>
        <taxon>Clostridia</taxon>
        <taxon>Lachnospirales</taxon>
        <taxon>Lachnospiraceae</taxon>
        <taxon>Zhenhengia</taxon>
    </lineage>
</organism>
<dbReference type="PANTHER" id="PTHR33303:SF2">
    <property type="entry name" value="COA-BINDING DOMAIN-CONTAINING PROTEIN"/>
    <property type="match status" value="1"/>
</dbReference>
<evidence type="ECO:0000259" key="1">
    <source>
        <dbReference type="SMART" id="SM00881"/>
    </source>
</evidence>
<gene>
    <name evidence="2" type="ORF">H8718_04345</name>
</gene>